<dbReference type="InterPro" id="IPR002563">
    <property type="entry name" value="Flavin_Rdtase-like_dom"/>
</dbReference>
<dbReference type="PANTHER" id="PTHR30466:SF11">
    <property type="entry name" value="FLAVIN-DEPENDENT MONOOXYGENASE, REDUCTASE SUBUNIT HSAB"/>
    <property type="match status" value="1"/>
</dbReference>
<dbReference type="SUPFAM" id="SSF50475">
    <property type="entry name" value="FMN-binding split barrel"/>
    <property type="match status" value="1"/>
</dbReference>
<proteinExistence type="inferred from homology"/>
<name>A0A1A2RXW1_9MYCO</name>
<sequence length="178" mass="18936">MIAFESPNADPALLRRAFGCFPSGVTAVCAMVDDEPVGMAASSFTSVSIAPPLVSVCFQSSSFTWQRLRQRPRLGISVLAQGQDNICMSLARNTTDRFADVAWDRSSGGGVFVHGATAWLECSIHAEVPAGDHAVAVLEIHGLQANPEAAPLVFHGSKFRRLAVLGFEGDVADFADDE</sequence>
<evidence type="ECO:0000256" key="2">
    <source>
        <dbReference type="ARBA" id="ARBA00023002"/>
    </source>
</evidence>
<dbReference type="GO" id="GO:0010181">
    <property type="term" value="F:FMN binding"/>
    <property type="evidence" value="ECO:0007669"/>
    <property type="project" value="InterPro"/>
</dbReference>
<gene>
    <name evidence="4" type="ORF">A5685_08260</name>
</gene>
<comment type="similarity">
    <text evidence="1">Belongs to the non-flavoprotein flavin reductase family.</text>
</comment>
<dbReference type="PANTHER" id="PTHR30466">
    <property type="entry name" value="FLAVIN REDUCTASE"/>
    <property type="match status" value="1"/>
</dbReference>
<evidence type="ECO:0000313" key="5">
    <source>
        <dbReference type="Proteomes" id="UP000093861"/>
    </source>
</evidence>
<protein>
    <submittedName>
        <fullName evidence="4">Flavin reductase</fullName>
    </submittedName>
</protein>
<keyword evidence="2" id="KW-0560">Oxidoreductase</keyword>
<dbReference type="Proteomes" id="UP000093861">
    <property type="component" value="Unassembled WGS sequence"/>
</dbReference>
<dbReference type="Gene3D" id="2.30.110.10">
    <property type="entry name" value="Electron Transport, Fmn-binding Protein, Chain A"/>
    <property type="match status" value="1"/>
</dbReference>
<reference evidence="4 5" key="1">
    <citation type="submission" date="2016-06" db="EMBL/GenBank/DDBJ databases">
        <authorList>
            <person name="Kjaerup R.B."/>
            <person name="Dalgaard T.S."/>
            <person name="Juul-Madsen H.R."/>
        </authorList>
    </citation>
    <scope>NUCLEOTIDE SEQUENCE [LARGE SCALE GENOMIC DNA]</scope>
    <source>
        <strain evidence="4 5">E2464</strain>
    </source>
</reference>
<dbReference type="EMBL" id="LZJS01000128">
    <property type="protein sequence ID" value="OBH56372.1"/>
    <property type="molecule type" value="Genomic_DNA"/>
</dbReference>
<feature type="domain" description="Flavin reductase like" evidence="3">
    <location>
        <begin position="18"/>
        <end position="161"/>
    </location>
</feature>
<evidence type="ECO:0000256" key="1">
    <source>
        <dbReference type="ARBA" id="ARBA00008898"/>
    </source>
</evidence>
<dbReference type="Pfam" id="PF01613">
    <property type="entry name" value="Flavin_Reduct"/>
    <property type="match status" value="1"/>
</dbReference>
<dbReference type="RefSeq" id="WP_064953191.1">
    <property type="nucleotide sequence ID" value="NZ_LZJS01000128.1"/>
</dbReference>
<comment type="caution">
    <text evidence="4">The sequence shown here is derived from an EMBL/GenBank/DDBJ whole genome shotgun (WGS) entry which is preliminary data.</text>
</comment>
<accession>A0A1A2RXW1</accession>
<evidence type="ECO:0000313" key="4">
    <source>
        <dbReference type="EMBL" id="OBH56372.1"/>
    </source>
</evidence>
<dbReference type="SMART" id="SM00903">
    <property type="entry name" value="Flavin_Reduct"/>
    <property type="match status" value="1"/>
</dbReference>
<dbReference type="InterPro" id="IPR012349">
    <property type="entry name" value="Split_barrel_FMN-bd"/>
</dbReference>
<evidence type="ECO:0000259" key="3">
    <source>
        <dbReference type="SMART" id="SM00903"/>
    </source>
</evidence>
<dbReference type="GO" id="GO:0042602">
    <property type="term" value="F:riboflavin reductase (NADPH) activity"/>
    <property type="evidence" value="ECO:0007669"/>
    <property type="project" value="TreeGrafter"/>
</dbReference>
<dbReference type="InterPro" id="IPR050268">
    <property type="entry name" value="NADH-dep_flavin_reductase"/>
</dbReference>
<organism evidence="4 5">
    <name type="scientific">Mycobacterium colombiense</name>
    <dbReference type="NCBI Taxonomy" id="339268"/>
    <lineage>
        <taxon>Bacteria</taxon>
        <taxon>Bacillati</taxon>
        <taxon>Actinomycetota</taxon>
        <taxon>Actinomycetes</taxon>
        <taxon>Mycobacteriales</taxon>
        <taxon>Mycobacteriaceae</taxon>
        <taxon>Mycobacterium</taxon>
        <taxon>Mycobacterium avium complex (MAC)</taxon>
    </lineage>
</organism>
<dbReference type="AlphaFoldDB" id="A0A1A2RXW1"/>